<proteinExistence type="predicted"/>
<organism evidence="4 5">
    <name type="scientific">Solidesulfovibrio carbinoliphilus subsp. oakridgensis</name>
    <dbReference type="NCBI Taxonomy" id="694327"/>
    <lineage>
        <taxon>Bacteria</taxon>
        <taxon>Pseudomonadati</taxon>
        <taxon>Thermodesulfobacteriota</taxon>
        <taxon>Desulfovibrionia</taxon>
        <taxon>Desulfovibrionales</taxon>
        <taxon>Desulfovibrionaceae</taxon>
        <taxon>Solidesulfovibrio</taxon>
    </lineage>
</organism>
<keyword evidence="4" id="KW-0614">Plasmid</keyword>
<evidence type="ECO:0000256" key="1">
    <source>
        <dbReference type="ARBA" id="ARBA00022679"/>
    </source>
</evidence>
<evidence type="ECO:0000256" key="2">
    <source>
        <dbReference type="ARBA" id="ARBA00022695"/>
    </source>
</evidence>
<keyword evidence="1" id="KW-0808">Transferase</keyword>
<dbReference type="CDD" id="cd02523">
    <property type="entry name" value="PC_cytidylyltransferase"/>
    <property type="match status" value="1"/>
</dbReference>
<protein>
    <submittedName>
        <fullName evidence="4">UDP-N-acetylglucosamine pyrophosphorylase related protein</fullName>
    </submittedName>
</protein>
<dbReference type="AlphaFoldDB" id="G7QE62"/>
<reference evidence="5" key="1">
    <citation type="journal article" date="2015" name="Genome Announc.">
        <title>High-Quality Draft Genome Sequence of Desulfovibrio carbinoliphilus FW-101-2B, an Organic Acid-Oxidizing Sulfate-Reducing Bacterium Isolated from Uranium(VI)-Contaminated Groundwater.</title>
        <authorList>
            <person name="Ramsay B.D."/>
            <person name="Hwang C."/>
            <person name="Woo H.L."/>
            <person name="Carroll S.L."/>
            <person name="Lucas S."/>
            <person name="Han J."/>
            <person name="Lapidus A.L."/>
            <person name="Cheng J.F."/>
            <person name="Goodwin L.A."/>
            <person name="Pitluck S."/>
            <person name="Peters L."/>
            <person name="Chertkov O."/>
            <person name="Held B."/>
            <person name="Detter J.C."/>
            <person name="Han C.S."/>
            <person name="Tapia R."/>
            <person name="Land M.L."/>
            <person name="Hauser L.J."/>
            <person name="Kyrpides N.C."/>
            <person name="Ivanova N.N."/>
            <person name="Mikhailova N."/>
            <person name="Pagani I."/>
            <person name="Woyke T."/>
            <person name="Arkin A.P."/>
            <person name="Dehal P."/>
            <person name="Chivian D."/>
            <person name="Criddle C.S."/>
            <person name="Wu W."/>
            <person name="Chakraborty R."/>
            <person name="Hazen T.C."/>
            <person name="Fields M.W."/>
        </authorList>
    </citation>
    <scope>NUCLEOTIDE SEQUENCE [LARGE SCALE GENOMIC DNA]</scope>
    <source>
        <strain evidence="5">FW-101-2B</strain>
    </source>
</reference>
<geneLocation type="plasmid" evidence="4 5">
    <name>pFW10101</name>
</geneLocation>
<dbReference type="OrthoDB" id="9788272at2"/>
<dbReference type="GO" id="GO:0016779">
    <property type="term" value="F:nucleotidyltransferase activity"/>
    <property type="evidence" value="ECO:0007669"/>
    <property type="project" value="UniProtKB-KW"/>
</dbReference>
<dbReference type="InterPro" id="IPR050065">
    <property type="entry name" value="GlmU-like"/>
</dbReference>
<dbReference type="EMBL" id="CM001369">
    <property type="protein sequence ID" value="EHJ45956.1"/>
    <property type="molecule type" value="Genomic_DNA"/>
</dbReference>
<evidence type="ECO:0000313" key="5">
    <source>
        <dbReference type="Proteomes" id="UP000004662"/>
    </source>
</evidence>
<dbReference type="PANTHER" id="PTHR43584">
    <property type="entry name" value="NUCLEOTIDYL TRANSFERASE"/>
    <property type="match status" value="1"/>
</dbReference>
<dbReference type="SUPFAM" id="SSF53448">
    <property type="entry name" value="Nucleotide-diphospho-sugar transferases"/>
    <property type="match status" value="1"/>
</dbReference>
<name>G7QE62_9BACT</name>
<keyword evidence="2" id="KW-0548">Nucleotidyltransferase</keyword>
<dbReference type="RefSeq" id="WP_009182988.1">
    <property type="nucleotide sequence ID" value="NZ_CM001369.1"/>
</dbReference>
<evidence type="ECO:0000313" key="4">
    <source>
        <dbReference type="EMBL" id="EHJ45956.1"/>
    </source>
</evidence>
<sequence length="224" mass="25129">MKAVILAAGVGSRLGRPFPKALSPLPTGETIMGRQIRILREKGLQEIIVVVGFKMGLLMEYFPSVLFKYNPEFYLTNTSKSLLCALEHIDREDTLWLNGDVVFDEQIIGDILARGGNVVAVDRKKCGDEEVKYRTDPRGRIVEISKTVAEPEGEAVGINTIGANHLEAFRQALRECADKDYFERAMELVIGRGVTFVPMDVSEFRCIEVDFDEDLKNAQQMFLP</sequence>
<feature type="domain" description="MobA-like NTP transferase" evidence="3">
    <location>
        <begin position="3"/>
        <end position="136"/>
    </location>
</feature>
<dbReference type="HOGENOM" id="CLU_029499_5_0_7"/>
<dbReference type="Gene3D" id="3.90.550.10">
    <property type="entry name" value="Spore Coat Polysaccharide Biosynthesis Protein SpsA, Chain A"/>
    <property type="match status" value="1"/>
</dbReference>
<dbReference type="Proteomes" id="UP000004662">
    <property type="component" value="Plasmid pFW10101"/>
</dbReference>
<dbReference type="PANTHER" id="PTHR43584:SF8">
    <property type="entry name" value="N-ACETYLMURAMATE ALPHA-1-PHOSPHATE URIDYLYLTRANSFERASE"/>
    <property type="match status" value="1"/>
</dbReference>
<keyword evidence="5" id="KW-1185">Reference proteome</keyword>
<dbReference type="InterPro" id="IPR025877">
    <property type="entry name" value="MobA-like_NTP_Trfase"/>
</dbReference>
<dbReference type="Pfam" id="PF12804">
    <property type="entry name" value="NTP_transf_3"/>
    <property type="match status" value="1"/>
</dbReference>
<dbReference type="eggNOG" id="COG1213">
    <property type="taxonomic scope" value="Bacteria"/>
</dbReference>
<evidence type="ECO:0000259" key="3">
    <source>
        <dbReference type="Pfam" id="PF12804"/>
    </source>
</evidence>
<dbReference type="InterPro" id="IPR029044">
    <property type="entry name" value="Nucleotide-diphossugar_trans"/>
</dbReference>
<gene>
    <name evidence="4" type="ORF">DFW101_3672</name>
</gene>
<accession>G7QE62</accession>